<reference evidence="2" key="2">
    <citation type="submission" date="2020-08" db="EMBL/GenBank/DDBJ databases">
        <title>Plant Genome Project.</title>
        <authorList>
            <person name="Zhang R.-G."/>
        </authorList>
    </citation>
    <scope>NUCLEOTIDE SEQUENCE</scope>
    <source>
        <strain evidence="2">Huo1</strain>
        <tissue evidence="2">Leaf</tissue>
    </source>
</reference>
<reference evidence="2" key="1">
    <citation type="submission" date="2018-01" db="EMBL/GenBank/DDBJ databases">
        <authorList>
            <person name="Mao J.F."/>
        </authorList>
    </citation>
    <scope>NUCLEOTIDE SEQUENCE</scope>
    <source>
        <strain evidence="2">Huo1</strain>
        <tissue evidence="2">Leaf</tissue>
    </source>
</reference>
<dbReference type="Proteomes" id="UP000298416">
    <property type="component" value="Unassembled WGS sequence"/>
</dbReference>
<dbReference type="EMBL" id="PNBA02000014">
    <property type="protein sequence ID" value="KAG6400466.1"/>
    <property type="molecule type" value="Genomic_DNA"/>
</dbReference>
<evidence type="ECO:0000313" key="2">
    <source>
        <dbReference type="EMBL" id="KAG6400466.1"/>
    </source>
</evidence>
<keyword evidence="3" id="KW-1185">Reference proteome</keyword>
<feature type="region of interest" description="Disordered" evidence="1">
    <location>
        <begin position="65"/>
        <end position="115"/>
    </location>
</feature>
<evidence type="ECO:0000313" key="3">
    <source>
        <dbReference type="Proteomes" id="UP000298416"/>
    </source>
</evidence>
<gene>
    <name evidence="2" type="ORF">SASPL_137300</name>
</gene>
<feature type="compositionally biased region" description="Basic and acidic residues" evidence="1">
    <location>
        <begin position="106"/>
        <end position="115"/>
    </location>
</feature>
<accession>A0A8X8ZD22</accession>
<organism evidence="2">
    <name type="scientific">Salvia splendens</name>
    <name type="common">Scarlet sage</name>
    <dbReference type="NCBI Taxonomy" id="180675"/>
    <lineage>
        <taxon>Eukaryota</taxon>
        <taxon>Viridiplantae</taxon>
        <taxon>Streptophyta</taxon>
        <taxon>Embryophyta</taxon>
        <taxon>Tracheophyta</taxon>
        <taxon>Spermatophyta</taxon>
        <taxon>Magnoliopsida</taxon>
        <taxon>eudicotyledons</taxon>
        <taxon>Gunneridae</taxon>
        <taxon>Pentapetalae</taxon>
        <taxon>asterids</taxon>
        <taxon>lamiids</taxon>
        <taxon>Lamiales</taxon>
        <taxon>Lamiaceae</taxon>
        <taxon>Nepetoideae</taxon>
        <taxon>Mentheae</taxon>
        <taxon>Salviinae</taxon>
        <taxon>Salvia</taxon>
        <taxon>Salvia subgen. Calosphace</taxon>
        <taxon>core Calosphace</taxon>
    </lineage>
</organism>
<name>A0A8X8ZD22_SALSN</name>
<evidence type="ECO:0000256" key="1">
    <source>
        <dbReference type="SAM" id="MobiDB-lite"/>
    </source>
</evidence>
<sequence>MKAANYLNIEGLFDLVSQKIVDSIEACKSEAEMVYDFSPERRRANTLLRRPPRCRLRVRQARLYPGRRQVRRPSRGLSPPVRRPQIHPAAAEDKPAAETKIPSGGDVKKPEESGEVGDYAKKVEELLGAPGVELVSAADQVDAGLVYEVVEEGEVEVARDGEDFRRARCQPRVPDDGAAGQITLLEFIFELFVIGLEVERLQS</sequence>
<comment type="caution">
    <text evidence="2">The sequence shown here is derived from an EMBL/GenBank/DDBJ whole genome shotgun (WGS) entry which is preliminary data.</text>
</comment>
<dbReference type="AlphaFoldDB" id="A0A8X8ZD22"/>
<proteinExistence type="predicted"/>
<protein>
    <submittedName>
        <fullName evidence="2">Uncharacterized protein</fullName>
    </submittedName>
</protein>